<dbReference type="GO" id="GO:0016491">
    <property type="term" value="F:oxidoreductase activity"/>
    <property type="evidence" value="ECO:0007669"/>
    <property type="project" value="UniProtKB-KW"/>
</dbReference>
<evidence type="ECO:0000313" key="5">
    <source>
        <dbReference type="Proteomes" id="UP001175001"/>
    </source>
</evidence>
<dbReference type="Gene3D" id="3.40.50.720">
    <property type="entry name" value="NAD(P)-binding Rossmann-like Domain"/>
    <property type="match status" value="1"/>
</dbReference>
<comment type="caution">
    <text evidence="4">The sequence shown here is derived from an EMBL/GenBank/DDBJ whole genome shotgun (WGS) entry which is preliminary data.</text>
</comment>
<evidence type="ECO:0000256" key="3">
    <source>
        <dbReference type="RuleBase" id="RU000363"/>
    </source>
</evidence>
<proteinExistence type="inferred from homology"/>
<name>A0AA39WCJ5_9PEZI</name>
<dbReference type="InterPro" id="IPR036291">
    <property type="entry name" value="NAD(P)-bd_dom_sf"/>
</dbReference>
<gene>
    <name evidence="4" type="primary">TSC10B</name>
    <name evidence="4" type="ORF">DIS24_g12040</name>
</gene>
<evidence type="ECO:0000313" key="4">
    <source>
        <dbReference type="EMBL" id="KAK0610331.1"/>
    </source>
</evidence>
<organism evidence="4 5">
    <name type="scientific">Lasiodiplodia hormozganensis</name>
    <dbReference type="NCBI Taxonomy" id="869390"/>
    <lineage>
        <taxon>Eukaryota</taxon>
        <taxon>Fungi</taxon>
        <taxon>Dikarya</taxon>
        <taxon>Ascomycota</taxon>
        <taxon>Pezizomycotina</taxon>
        <taxon>Dothideomycetes</taxon>
        <taxon>Dothideomycetes incertae sedis</taxon>
        <taxon>Botryosphaeriales</taxon>
        <taxon>Botryosphaeriaceae</taxon>
        <taxon>Lasiodiplodia</taxon>
    </lineage>
</organism>
<dbReference type="InterPro" id="IPR002347">
    <property type="entry name" value="SDR_fam"/>
</dbReference>
<protein>
    <submittedName>
        <fullName evidence="4">3-dehydrosphinganine reductase TSC10B</fullName>
    </submittedName>
</protein>
<keyword evidence="5" id="KW-1185">Reference proteome</keyword>
<dbReference type="Proteomes" id="UP001175001">
    <property type="component" value="Unassembled WGS sequence"/>
</dbReference>
<dbReference type="Pfam" id="PF00106">
    <property type="entry name" value="adh_short"/>
    <property type="match status" value="1"/>
</dbReference>
<evidence type="ECO:0000256" key="2">
    <source>
        <dbReference type="ARBA" id="ARBA00023002"/>
    </source>
</evidence>
<dbReference type="EMBL" id="JAUJDW010000217">
    <property type="protein sequence ID" value="KAK0610331.1"/>
    <property type="molecule type" value="Genomic_DNA"/>
</dbReference>
<dbReference type="AlphaFoldDB" id="A0AA39WCJ5"/>
<keyword evidence="2" id="KW-0560">Oxidoreductase</keyword>
<dbReference type="PRINTS" id="PR00080">
    <property type="entry name" value="SDRFAMILY"/>
</dbReference>
<comment type="similarity">
    <text evidence="1 3">Belongs to the short-chain dehydrogenases/reductases (SDR) family.</text>
</comment>
<reference evidence="4" key="1">
    <citation type="submission" date="2023-06" db="EMBL/GenBank/DDBJ databases">
        <title>Multi-omics analyses reveal the molecular pathogenesis toolkit of Lasiodiplodia hormozganensis, a cross-kingdom pathogen.</title>
        <authorList>
            <person name="Felix C."/>
            <person name="Meneses R."/>
            <person name="Goncalves M.F.M."/>
            <person name="Tilleman L."/>
            <person name="Duarte A.S."/>
            <person name="Jorrin-Novo J.V."/>
            <person name="Van De Peer Y."/>
            <person name="Deforce D."/>
            <person name="Van Nieuwerburgh F."/>
            <person name="Esteves A.C."/>
            <person name="Alves A."/>
        </authorList>
    </citation>
    <scope>NUCLEOTIDE SEQUENCE</scope>
    <source>
        <strain evidence="4">CBS 339.90</strain>
    </source>
</reference>
<accession>A0AA39WCJ5</accession>
<dbReference type="SUPFAM" id="SSF51735">
    <property type="entry name" value="NAD(P)-binding Rossmann-fold domains"/>
    <property type="match status" value="1"/>
</dbReference>
<dbReference type="PANTHER" id="PTHR43180">
    <property type="entry name" value="3-OXOACYL-(ACYL-CARRIER-PROTEIN) REDUCTASE (AFU_ORTHOLOGUE AFUA_6G11210)"/>
    <property type="match status" value="1"/>
</dbReference>
<sequence length="337" mass="35300">MTSLNIREEDIPRLDGKVAIITGGSSGIGLATARILQARGARVHVLDLHPIDESFDCHFSPWPTAAAAAASGRSATTGGDAAAAAGGGTMTYRRCDVADWASLREAFTDIGHVDMAVANAGVSQDGDFFADVLDDGGQLAEPRYGVIDVNLRAVLNVVKLSVSAFRRQQQEPGGAIVLVSSATAYAPELSLPVYSAVKLSVVGLVRALRPSIQHLFGATINGVAPAATVSKLLPADLAAPIVAAGAPVSTAHHVGLAVAFSATAGQASQVESYGRDTDKQVQAAGRWNGRVILTLGDRWTEVEEGLAKLRPQWMGEWNAEMTAFQQRLTDSRAVVEH</sequence>
<dbReference type="PANTHER" id="PTHR43180:SF80">
    <property type="entry name" value="NAD(P)-BINDING PROTEIN"/>
    <property type="match status" value="1"/>
</dbReference>
<dbReference type="PRINTS" id="PR00081">
    <property type="entry name" value="GDHRDH"/>
</dbReference>
<evidence type="ECO:0000256" key="1">
    <source>
        <dbReference type="ARBA" id="ARBA00006484"/>
    </source>
</evidence>